<organism evidence="2 3">
    <name type="scientific">Anas platyrhynchos</name>
    <name type="common">Mallard</name>
    <name type="synonym">Anas boschas</name>
    <dbReference type="NCBI Taxonomy" id="8839"/>
    <lineage>
        <taxon>Eukaryota</taxon>
        <taxon>Metazoa</taxon>
        <taxon>Chordata</taxon>
        <taxon>Craniata</taxon>
        <taxon>Vertebrata</taxon>
        <taxon>Euteleostomi</taxon>
        <taxon>Archelosauria</taxon>
        <taxon>Archosauria</taxon>
        <taxon>Dinosauria</taxon>
        <taxon>Saurischia</taxon>
        <taxon>Theropoda</taxon>
        <taxon>Coelurosauria</taxon>
        <taxon>Aves</taxon>
        <taxon>Neognathae</taxon>
        <taxon>Galloanserae</taxon>
        <taxon>Anseriformes</taxon>
        <taxon>Anatidae</taxon>
        <taxon>Anatinae</taxon>
        <taxon>Anas</taxon>
    </lineage>
</organism>
<dbReference type="Proteomes" id="UP000296049">
    <property type="component" value="Unassembled WGS sequence"/>
</dbReference>
<reference evidence="3" key="1">
    <citation type="journal article" date="2013" name="Nat. Genet.">
        <title>The duck genome and transcriptome provide insight into an avian influenza virus reservoir species.</title>
        <authorList>
            <person name="Huang Y."/>
            <person name="Li Y."/>
            <person name="Burt D.W."/>
            <person name="Chen H."/>
            <person name="Zhang Y."/>
            <person name="Qian W."/>
            <person name="Kim H."/>
            <person name="Gan S."/>
            <person name="Zhao Y."/>
            <person name="Li J."/>
            <person name="Yi K."/>
            <person name="Feng H."/>
            <person name="Zhu P."/>
            <person name="Li B."/>
            <person name="Liu Q."/>
            <person name="Fairley S."/>
            <person name="Magor K.E."/>
            <person name="Du Z."/>
            <person name="Hu X."/>
            <person name="Goodman L."/>
            <person name="Tafer H."/>
            <person name="Vignal A."/>
            <person name="Lee T."/>
            <person name="Kim K.W."/>
            <person name="Sheng Z."/>
            <person name="An Y."/>
            <person name="Searle S."/>
            <person name="Herrero J."/>
            <person name="Groenen M.A."/>
            <person name="Crooijmans R.P."/>
            <person name="Faraut T."/>
            <person name="Cai Q."/>
            <person name="Webster R.G."/>
            <person name="Aldridge J.R."/>
            <person name="Warren W.C."/>
            <person name="Bartschat S."/>
            <person name="Kehr S."/>
            <person name="Marz M."/>
            <person name="Stadler P.F."/>
            <person name="Smith J."/>
            <person name="Kraus R.H."/>
            <person name="Zhao Y."/>
            <person name="Ren L."/>
            <person name="Fei J."/>
            <person name="Morisson M."/>
            <person name="Kaiser P."/>
            <person name="Griffin D.K."/>
            <person name="Rao M."/>
            <person name="Pitel F."/>
            <person name="Wang J."/>
            <person name="Li N."/>
        </authorList>
    </citation>
    <scope>NUCLEOTIDE SEQUENCE [LARGE SCALE GENOMIC DNA]</scope>
</reference>
<evidence type="ECO:0000313" key="2">
    <source>
        <dbReference type="EMBL" id="EOB05803.1"/>
    </source>
</evidence>
<feature type="compositionally biased region" description="Low complexity" evidence="1">
    <location>
        <begin position="54"/>
        <end position="63"/>
    </location>
</feature>
<accession>R0LZC5</accession>
<dbReference type="EMBL" id="KB742660">
    <property type="protein sequence ID" value="EOB05803.1"/>
    <property type="molecule type" value="Genomic_DNA"/>
</dbReference>
<keyword evidence="3" id="KW-1185">Reference proteome</keyword>
<dbReference type="AlphaFoldDB" id="R0LZC5"/>
<sequence>MLMSAKAAFLLARTLDRAVGFKRGLTQARSFQHANFSATLSCPKASLEPQGEVAAAPRPAAAGSAGGEQSGPCSSGLHSRVEHPPQIPLHTFLQPKASLPGVPGSTRPSLRHGNPKVTGNKQAKGKSGAKIIIVLESVVSTSGNLVGFWKQQVPSKQGCSVFCPSIIMDTGDRCWWLKNSHLQLDIYSVILLVLVAENQISGK</sequence>
<name>R0LZC5_ANAPL</name>
<evidence type="ECO:0000256" key="1">
    <source>
        <dbReference type="SAM" id="MobiDB-lite"/>
    </source>
</evidence>
<feature type="region of interest" description="Disordered" evidence="1">
    <location>
        <begin position="50"/>
        <end position="80"/>
    </location>
</feature>
<feature type="region of interest" description="Disordered" evidence="1">
    <location>
        <begin position="98"/>
        <end position="123"/>
    </location>
</feature>
<protein>
    <submittedName>
        <fullName evidence="2">Uncharacterized protein</fullName>
    </submittedName>
</protein>
<evidence type="ECO:0000313" key="3">
    <source>
        <dbReference type="Proteomes" id="UP000296049"/>
    </source>
</evidence>
<gene>
    <name evidence="2" type="ORF">Anapl_06794</name>
</gene>
<proteinExistence type="predicted"/>